<sequence>MKLIAAGLTLIFLGFILLFLGLVSQVQTPQTTTSSSPQFAGLVLLGPIPIAFGNVPPSVLSNLIIVGVVFTIIILIIYLIMFIIGRKTTRAPF</sequence>
<protein>
    <submittedName>
        <fullName evidence="2">Membrane-anchored protein</fullName>
    </submittedName>
</protein>
<dbReference type="EMBL" id="CP077717">
    <property type="protein sequence ID" value="QXJ30072.1"/>
    <property type="molecule type" value="Genomic_DNA"/>
</dbReference>
<dbReference type="RefSeq" id="WP_218258750.1">
    <property type="nucleotide sequence ID" value="NZ_CP077717.1"/>
</dbReference>
<evidence type="ECO:0000313" key="3">
    <source>
        <dbReference type="Proteomes" id="UP000694018"/>
    </source>
</evidence>
<keyword evidence="1" id="KW-1133">Transmembrane helix</keyword>
<dbReference type="Pfam" id="PF01998">
    <property type="entry name" value="DUF131"/>
    <property type="match status" value="1"/>
</dbReference>
<organism evidence="2 3">
    <name type="scientific">Saccharolobus shibatae (strain ATCC 51178 / DSM 5389 / JCM 8931 / NBRC 15437 / B12)</name>
    <name type="common">Sulfolobus shibatae</name>
    <dbReference type="NCBI Taxonomy" id="523848"/>
    <lineage>
        <taxon>Archaea</taxon>
        <taxon>Thermoproteota</taxon>
        <taxon>Thermoprotei</taxon>
        <taxon>Sulfolobales</taxon>
        <taxon>Sulfolobaceae</taxon>
        <taxon>Saccharolobus</taxon>
    </lineage>
</organism>
<dbReference type="AlphaFoldDB" id="A0A8F5BRE5"/>
<dbReference type="Proteomes" id="UP000694018">
    <property type="component" value="Chromosome"/>
</dbReference>
<proteinExistence type="predicted"/>
<dbReference type="NCBIfam" id="TIGR00304">
    <property type="entry name" value="TIGR00304 family membrane protein"/>
    <property type="match status" value="1"/>
</dbReference>
<keyword evidence="1" id="KW-0812">Transmembrane</keyword>
<reference evidence="2" key="1">
    <citation type="journal article" date="2021" name="Environ. Microbiol.">
        <title>New insights into the diversity and evolution of the archaeal mobilome from three complete genomes of Saccharolobus shibatae.</title>
        <authorList>
            <person name="Medvedeva S."/>
            <person name="Brandt D."/>
            <person name="Cvirkaite-Krupovic V."/>
            <person name="Liu Y."/>
            <person name="Severinov K."/>
            <person name="Ishino S."/>
            <person name="Ishino Y."/>
            <person name="Prangishvili D."/>
            <person name="Kalinowski J."/>
            <person name="Krupovic M."/>
        </authorList>
    </citation>
    <scope>NUCLEOTIDE SEQUENCE</scope>
    <source>
        <strain evidence="2">B12</strain>
    </source>
</reference>
<feature type="transmembrane region" description="Helical" evidence="1">
    <location>
        <begin position="59"/>
        <end position="84"/>
    </location>
</feature>
<dbReference type="GeneID" id="65564433"/>
<evidence type="ECO:0000313" key="2">
    <source>
        <dbReference type="EMBL" id="QXJ30072.1"/>
    </source>
</evidence>
<name>A0A8F5BRE5_SACSH</name>
<dbReference type="KEGG" id="sshi:J5U23_02961"/>
<accession>A0A8F5BRE5</accession>
<gene>
    <name evidence="2" type="ORF">J5U23_02961</name>
</gene>
<dbReference type="InterPro" id="IPR002849">
    <property type="entry name" value="DUF131"/>
</dbReference>
<keyword evidence="1" id="KW-0472">Membrane</keyword>
<evidence type="ECO:0000256" key="1">
    <source>
        <dbReference type="SAM" id="Phobius"/>
    </source>
</evidence>